<dbReference type="AlphaFoldDB" id="A0A652YV05"/>
<gene>
    <name evidence="1" type="ORF">FNL38_102880</name>
</gene>
<protein>
    <recommendedName>
        <fullName evidence="2">Protein kinase</fullName>
    </recommendedName>
</protein>
<name>A0A652YV05_NOCGL</name>
<reference evidence="1" key="1">
    <citation type="submission" date="2019-07" db="EMBL/GenBank/DDBJ databases">
        <title>Genomic Encyclopedia of Type Strains, Phase IV (KMG-IV): sequencing the most valuable type-strain genomes for metagenomic binning, comparative biology and taxonomic classification.</title>
        <authorList>
            <person name="Goeker M."/>
        </authorList>
    </citation>
    <scope>NUCLEOTIDE SEQUENCE</scope>
    <source>
        <strain evidence="1">DSM 44596</strain>
    </source>
</reference>
<evidence type="ECO:0000313" key="1">
    <source>
        <dbReference type="EMBL" id="TYQ06736.1"/>
    </source>
</evidence>
<accession>A0A652YV05</accession>
<sequence length="170" mass="16178">MDHRGARVTGLIVGGGIIAALSIVGATSQASAATLDCSARGLDQTLVDGSSACRAVADADSSAISHVEGDGVGAADSRDGGTSAGLAMFGGVAAAETRGGMLAAVAFGRDSLALGRTASPFAVVLAGPGGRAAVGDADVGAICAGGPALVFNIATAQGCFSDGISTWTLP</sequence>
<dbReference type="InterPro" id="IPR046652">
    <property type="entry name" value="DUF6764"/>
</dbReference>
<comment type="caution">
    <text evidence="1">The sequence shown here is derived from an EMBL/GenBank/DDBJ whole genome shotgun (WGS) entry which is preliminary data.</text>
</comment>
<dbReference type="EMBL" id="VNIQ01000002">
    <property type="protein sequence ID" value="TYQ06736.1"/>
    <property type="molecule type" value="Genomic_DNA"/>
</dbReference>
<organism evidence="1">
    <name type="scientific">Nocardia globerula</name>
    <dbReference type="NCBI Taxonomy" id="1818"/>
    <lineage>
        <taxon>Bacteria</taxon>
        <taxon>Bacillati</taxon>
        <taxon>Actinomycetota</taxon>
        <taxon>Actinomycetes</taxon>
        <taxon>Mycobacteriales</taxon>
        <taxon>Nocardiaceae</taxon>
        <taxon>Nocardia</taxon>
    </lineage>
</organism>
<evidence type="ECO:0008006" key="2">
    <source>
        <dbReference type="Google" id="ProtNLM"/>
    </source>
</evidence>
<proteinExistence type="predicted"/>
<dbReference type="Pfam" id="PF20550">
    <property type="entry name" value="DUF6764"/>
    <property type="match status" value="1"/>
</dbReference>